<evidence type="ECO:0000313" key="14">
    <source>
        <dbReference type="Proteomes" id="UP000324632"/>
    </source>
</evidence>
<dbReference type="GO" id="GO:0005667">
    <property type="term" value="C:transcription regulator complex"/>
    <property type="evidence" value="ECO:0007669"/>
    <property type="project" value="TreeGrafter"/>
</dbReference>
<evidence type="ECO:0000256" key="2">
    <source>
        <dbReference type="ARBA" id="ARBA00022553"/>
    </source>
</evidence>
<dbReference type="GO" id="GO:0008270">
    <property type="term" value="F:zinc ion binding"/>
    <property type="evidence" value="ECO:0007669"/>
    <property type="project" value="UniProtKB-KW"/>
</dbReference>
<dbReference type="Pfam" id="PF13912">
    <property type="entry name" value="zf-C2H2_6"/>
    <property type="match status" value="2"/>
</dbReference>
<dbReference type="Pfam" id="PF01448">
    <property type="entry name" value="ELM2"/>
    <property type="match status" value="1"/>
</dbReference>
<dbReference type="PROSITE" id="PS50157">
    <property type="entry name" value="ZINC_FINGER_C2H2_2"/>
    <property type="match status" value="2"/>
</dbReference>
<evidence type="ECO:0000256" key="4">
    <source>
        <dbReference type="ARBA" id="ARBA00023015"/>
    </source>
</evidence>
<dbReference type="Proteomes" id="UP000324632">
    <property type="component" value="Chromosome 15"/>
</dbReference>
<dbReference type="GO" id="GO:0000118">
    <property type="term" value="C:histone deacetylase complex"/>
    <property type="evidence" value="ECO:0007669"/>
    <property type="project" value="TreeGrafter"/>
</dbReference>
<evidence type="ECO:0000256" key="3">
    <source>
        <dbReference type="ARBA" id="ARBA00022990"/>
    </source>
</evidence>
<evidence type="ECO:0000313" key="13">
    <source>
        <dbReference type="EMBL" id="KAA0711576.1"/>
    </source>
</evidence>
<comment type="subcellular location">
    <subcellularLocation>
        <location evidence="1">Nucleus</location>
    </subcellularLocation>
</comment>
<dbReference type="InterPro" id="IPR013087">
    <property type="entry name" value="Znf_C2H2_type"/>
</dbReference>
<dbReference type="SMART" id="SM00717">
    <property type="entry name" value="SANT"/>
    <property type="match status" value="1"/>
</dbReference>
<dbReference type="SUPFAM" id="SSF46689">
    <property type="entry name" value="Homeodomain-like"/>
    <property type="match status" value="1"/>
</dbReference>
<dbReference type="GO" id="GO:0006357">
    <property type="term" value="P:regulation of transcription by RNA polymerase II"/>
    <property type="evidence" value="ECO:0007669"/>
    <property type="project" value="TreeGrafter"/>
</dbReference>
<evidence type="ECO:0000259" key="12">
    <source>
        <dbReference type="PROSITE" id="PS51293"/>
    </source>
</evidence>
<feature type="region of interest" description="Disordered" evidence="9">
    <location>
        <begin position="902"/>
        <end position="923"/>
    </location>
</feature>
<keyword evidence="14" id="KW-1185">Reference proteome</keyword>
<dbReference type="AlphaFoldDB" id="A0A5A9NRM6"/>
<sequence>MTEDIHESSQFTNHSNGNYMYQHSPSAPHYSVPNVLHSSPMSPCLNHEHLASPITPGNELSPLLDMPNSGTWDYNQYGRGSSWESSQDEPSESGGVSRMHPFNIMCQNDSNSTYKDGCGAVLPQRLDSFSKAFPSKNIHLLFEDNDNRTVDKTSGDNHISRGLMLRQSNTYAEGSERQSLGSPVFNSMAFQGQTQTMDEFHLSDQNPLHGLYQTPQHFQYGCQQHKQTQADSQANRGLHKPQSPWLHQHAYQSHLQPFPINLNQQQQHHLQPRATFAHKTHLDCQEGHESTGSPTYRQDFREQQNFQVGHSLSLHSPHYQDQQYIHPFSHPSGVYQHQQSQEHVQPVPVKQSDVFHDGHLQSYDKHSGLNTPVFSNPKDDTRSSFNFNTNRSEDICLPHFSNKSSGVSQSNAFPHLPSHASQWSQASSPDIQSETITHYRAENGPARAEGPQARMRCTVCQREFKSLPALNGHMRSHGGFRTNSASLKAKEGQLHLSGDVFQSNPIILPVSVPVKNYQTPSKLPLGPQSHQKDGDRSPQSPLPPVRNQPSCIKRTVSDGECGSKQGKQRYRQCLVPLMIPPPGTVQASRGAVLFRSLLRTPGSRGDDVPYTPPPMLSPVRPGSGLFSAVCGGTEADSTALHCSTSKCQRLLNYNRCDADNRALTSGQKVINVTPHINIGEEFQAKIPEISQFLLEEDTHNAFLLWMPINNLNTPDNQQKVDNLLKMACSSVLPGGGTNTEYVLHCLFECRGDLMNTLEKLLLSWRNTSGPKPDYHYAGSDTWSPQEKRLLNKALSTHNKDFYLIQKVVKTKTVAQCVEYYYTCKTQSRLGTRVSSALITPVHEHPGDWTVNLTTGTDRDTKSTDNSHTSLFVCEVSQTNGKTWNQNNPGLLCSSPAEHRTSTLTPLGSASIRSSPSNSTTSGDTDLAVVFPCTECGKVFLKVKSRNAHMKTHRQQEDTHLWQFPRIPEQNNGMASSVCPVTQLKQPTSLYSADSVTDANTFSLNDVETMQDYSLKTALQSQLDFAPS</sequence>
<dbReference type="InterPro" id="IPR009057">
    <property type="entry name" value="Homeodomain-like_sf"/>
</dbReference>
<feature type="domain" description="C2H2-type" evidence="10">
    <location>
        <begin position="930"/>
        <end position="957"/>
    </location>
</feature>
<feature type="region of interest" description="Disordered" evidence="9">
    <location>
        <begin position="518"/>
        <end position="564"/>
    </location>
</feature>
<dbReference type="PANTHER" id="PTHR16089:SF19">
    <property type="entry name" value="TRANSCRIPTIONAL-REGULATING FACTOR 1"/>
    <property type="match status" value="1"/>
</dbReference>
<dbReference type="InterPro" id="IPR000949">
    <property type="entry name" value="ELM2_dom"/>
</dbReference>
<keyword evidence="5" id="KW-0238">DNA-binding</keyword>
<dbReference type="GO" id="GO:0003714">
    <property type="term" value="F:transcription corepressor activity"/>
    <property type="evidence" value="ECO:0007669"/>
    <property type="project" value="TreeGrafter"/>
</dbReference>
<dbReference type="GO" id="GO:0003677">
    <property type="term" value="F:DNA binding"/>
    <property type="evidence" value="ECO:0007669"/>
    <property type="project" value="UniProtKB-KW"/>
</dbReference>
<keyword evidence="7" id="KW-0539">Nucleus</keyword>
<keyword evidence="8" id="KW-0862">Zinc</keyword>
<dbReference type="SMART" id="SM01189">
    <property type="entry name" value="ELM2"/>
    <property type="match status" value="1"/>
</dbReference>
<dbReference type="PROSITE" id="PS00028">
    <property type="entry name" value="ZINC_FINGER_C2H2_1"/>
    <property type="match status" value="2"/>
</dbReference>
<evidence type="ECO:0000256" key="6">
    <source>
        <dbReference type="ARBA" id="ARBA00023163"/>
    </source>
</evidence>
<feature type="domain" description="SANT" evidence="12">
    <location>
        <begin position="777"/>
        <end position="828"/>
    </location>
</feature>
<keyword evidence="4" id="KW-0805">Transcription regulation</keyword>
<keyword evidence="3" id="KW-0007">Acetylation</keyword>
<gene>
    <name evidence="13" type="ORF">E1301_Tti006135</name>
</gene>
<dbReference type="FunFam" id="1.10.10.60:FF:000086">
    <property type="entry name" value="transcriptional-regulating factor 1 isoform X1"/>
    <property type="match status" value="1"/>
</dbReference>
<dbReference type="EMBL" id="SOYY01000015">
    <property type="protein sequence ID" value="KAA0711576.1"/>
    <property type="molecule type" value="Genomic_DNA"/>
</dbReference>
<proteinExistence type="predicted"/>
<evidence type="ECO:0000256" key="8">
    <source>
        <dbReference type="PROSITE-ProRule" id="PRU00042"/>
    </source>
</evidence>
<dbReference type="PROSITE" id="PS51293">
    <property type="entry name" value="SANT"/>
    <property type="match status" value="1"/>
</dbReference>
<keyword evidence="6" id="KW-0804">Transcription</keyword>
<evidence type="ECO:0000256" key="9">
    <source>
        <dbReference type="SAM" id="MobiDB-lite"/>
    </source>
</evidence>
<name>A0A5A9NRM6_9TELE</name>
<protein>
    <submittedName>
        <fullName evidence="13">Transcriptional-regulating factor 1</fullName>
    </submittedName>
</protein>
<comment type="caution">
    <text evidence="13">The sequence shown here is derived from an EMBL/GenBank/DDBJ whole genome shotgun (WGS) entry which is preliminary data.</text>
</comment>
<dbReference type="Pfam" id="PF00249">
    <property type="entry name" value="Myb_DNA-binding"/>
    <property type="match status" value="1"/>
</dbReference>
<feature type="compositionally biased region" description="Polar residues" evidence="9">
    <location>
        <begin position="8"/>
        <end position="25"/>
    </location>
</feature>
<dbReference type="PROSITE" id="PS51156">
    <property type="entry name" value="ELM2"/>
    <property type="match status" value="1"/>
</dbReference>
<accession>A0A5A9NRM6</accession>
<keyword evidence="2" id="KW-0597">Phosphoprotein</keyword>
<organism evidence="13 14">
    <name type="scientific">Triplophysa tibetana</name>
    <dbReference type="NCBI Taxonomy" id="1572043"/>
    <lineage>
        <taxon>Eukaryota</taxon>
        <taxon>Metazoa</taxon>
        <taxon>Chordata</taxon>
        <taxon>Craniata</taxon>
        <taxon>Vertebrata</taxon>
        <taxon>Euteleostomi</taxon>
        <taxon>Actinopterygii</taxon>
        <taxon>Neopterygii</taxon>
        <taxon>Teleostei</taxon>
        <taxon>Ostariophysi</taxon>
        <taxon>Cypriniformes</taxon>
        <taxon>Nemacheilidae</taxon>
        <taxon>Triplophysa</taxon>
    </lineage>
</organism>
<feature type="region of interest" description="Disordered" evidence="9">
    <location>
        <begin position="362"/>
        <end position="382"/>
    </location>
</feature>
<dbReference type="PANTHER" id="PTHR16089">
    <property type="entry name" value="REST COREPRESSOR COREST PROTEIN-RELATED"/>
    <property type="match status" value="1"/>
</dbReference>
<dbReference type="InterPro" id="IPR051066">
    <property type="entry name" value="Trans_reg/Corepressor"/>
</dbReference>
<dbReference type="Gene3D" id="1.10.10.60">
    <property type="entry name" value="Homeodomain-like"/>
    <property type="match status" value="1"/>
</dbReference>
<dbReference type="InterPro" id="IPR001005">
    <property type="entry name" value="SANT/Myb"/>
</dbReference>
<evidence type="ECO:0000259" key="10">
    <source>
        <dbReference type="PROSITE" id="PS50157"/>
    </source>
</evidence>
<dbReference type="InterPro" id="IPR017884">
    <property type="entry name" value="SANT_dom"/>
</dbReference>
<feature type="compositionally biased region" description="Low complexity" evidence="9">
    <location>
        <begin position="908"/>
        <end position="923"/>
    </location>
</feature>
<dbReference type="SMART" id="SM00355">
    <property type="entry name" value="ZnF_C2H2"/>
    <property type="match status" value="2"/>
</dbReference>
<evidence type="ECO:0000256" key="1">
    <source>
        <dbReference type="ARBA" id="ARBA00004123"/>
    </source>
</evidence>
<feature type="domain" description="ELM2" evidence="11">
    <location>
        <begin position="674"/>
        <end position="764"/>
    </location>
</feature>
<evidence type="ECO:0000259" key="11">
    <source>
        <dbReference type="PROSITE" id="PS51156"/>
    </source>
</evidence>
<feature type="region of interest" description="Disordered" evidence="9">
    <location>
        <begin position="1"/>
        <end position="25"/>
    </location>
</feature>
<evidence type="ECO:0000256" key="5">
    <source>
        <dbReference type="ARBA" id="ARBA00023125"/>
    </source>
</evidence>
<feature type="domain" description="C2H2-type" evidence="10">
    <location>
        <begin position="455"/>
        <end position="482"/>
    </location>
</feature>
<keyword evidence="8" id="KW-0863">Zinc-finger</keyword>
<keyword evidence="8" id="KW-0479">Metal-binding</keyword>
<feature type="region of interest" description="Disordered" evidence="9">
    <location>
        <begin position="75"/>
        <end position="100"/>
    </location>
</feature>
<feature type="compositionally biased region" description="Polar residues" evidence="9">
    <location>
        <begin position="75"/>
        <end position="85"/>
    </location>
</feature>
<evidence type="ECO:0000256" key="7">
    <source>
        <dbReference type="ARBA" id="ARBA00023242"/>
    </source>
</evidence>
<reference evidence="13 14" key="1">
    <citation type="journal article" date="2019" name="Mol. Ecol. Resour.">
        <title>Chromosome-level genome assembly of Triplophysa tibetana, a fish adapted to the harsh high-altitude environment of the Tibetan Plateau.</title>
        <authorList>
            <person name="Yang X."/>
            <person name="Liu H."/>
            <person name="Ma Z."/>
            <person name="Zou Y."/>
            <person name="Zou M."/>
            <person name="Mao Y."/>
            <person name="Li X."/>
            <person name="Wang H."/>
            <person name="Chen T."/>
            <person name="Wang W."/>
            <person name="Yang R."/>
        </authorList>
    </citation>
    <scope>NUCLEOTIDE SEQUENCE [LARGE SCALE GENOMIC DNA]</scope>
    <source>
        <strain evidence="13">TTIB1903HZAU</strain>
        <tissue evidence="13">Muscle</tissue>
    </source>
</reference>